<keyword evidence="2" id="KW-1185">Reference proteome</keyword>
<dbReference type="AlphaFoldDB" id="A0A166BDW2"/>
<evidence type="ECO:0000313" key="2">
    <source>
        <dbReference type="Proteomes" id="UP000076532"/>
    </source>
</evidence>
<name>A0A166BDW2_9AGAM</name>
<proteinExistence type="predicted"/>
<evidence type="ECO:0000313" key="1">
    <source>
        <dbReference type="EMBL" id="KZP12543.1"/>
    </source>
</evidence>
<organism evidence="1 2">
    <name type="scientific">Athelia psychrophila</name>
    <dbReference type="NCBI Taxonomy" id="1759441"/>
    <lineage>
        <taxon>Eukaryota</taxon>
        <taxon>Fungi</taxon>
        <taxon>Dikarya</taxon>
        <taxon>Basidiomycota</taxon>
        <taxon>Agaricomycotina</taxon>
        <taxon>Agaricomycetes</taxon>
        <taxon>Agaricomycetidae</taxon>
        <taxon>Atheliales</taxon>
        <taxon>Atheliaceae</taxon>
        <taxon>Athelia</taxon>
    </lineage>
</organism>
<accession>A0A166BDW2</accession>
<dbReference type="EMBL" id="KV417645">
    <property type="protein sequence ID" value="KZP12543.1"/>
    <property type="molecule type" value="Genomic_DNA"/>
</dbReference>
<sequence length="203" mass="22704">MGVFVATSSTIPDENWTGLDFLTWHSLLDEKKETFNKCAAKSANELFELLCADWDMVTNVIDILAIPAIKKFSSHFKSGPQLLLAIDKCHPLTVPQPSPGCDPYHCYWHPPQMVDDSIINIVGGSITLNVGEQKSGRVSDPGALYNLKQHAPYILFPFDLYNAGLIITEEKKTLSEMSDIRFLCCFGCSLWYTCWNKVVPVPC</sequence>
<gene>
    <name evidence="1" type="ORF">FIBSPDRAFT_898057</name>
</gene>
<reference evidence="1 2" key="1">
    <citation type="journal article" date="2016" name="Mol. Biol. Evol.">
        <title>Comparative Genomics of Early-Diverging Mushroom-Forming Fungi Provides Insights into the Origins of Lignocellulose Decay Capabilities.</title>
        <authorList>
            <person name="Nagy L.G."/>
            <person name="Riley R."/>
            <person name="Tritt A."/>
            <person name="Adam C."/>
            <person name="Daum C."/>
            <person name="Floudas D."/>
            <person name="Sun H."/>
            <person name="Yadav J.S."/>
            <person name="Pangilinan J."/>
            <person name="Larsson K.H."/>
            <person name="Matsuura K."/>
            <person name="Barry K."/>
            <person name="Labutti K."/>
            <person name="Kuo R."/>
            <person name="Ohm R.A."/>
            <person name="Bhattacharya S.S."/>
            <person name="Shirouzu T."/>
            <person name="Yoshinaga Y."/>
            <person name="Martin F.M."/>
            <person name="Grigoriev I.V."/>
            <person name="Hibbett D.S."/>
        </authorList>
    </citation>
    <scope>NUCLEOTIDE SEQUENCE [LARGE SCALE GENOMIC DNA]</scope>
    <source>
        <strain evidence="1 2">CBS 109695</strain>
    </source>
</reference>
<protein>
    <submittedName>
        <fullName evidence="1">Uncharacterized protein</fullName>
    </submittedName>
</protein>
<dbReference type="Proteomes" id="UP000076532">
    <property type="component" value="Unassembled WGS sequence"/>
</dbReference>